<dbReference type="AlphaFoldDB" id="A0A1F4UF82"/>
<comment type="caution">
    <text evidence="7">The sequence shown here is derived from an EMBL/GenBank/DDBJ whole genome shotgun (WGS) entry which is preliminary data.</text>
</comment>
<dbReference type="InterPro" id="IPR036510">
    <property type="entry name" value="Ribosomal_bS20_sf"/>
</dbReference>
<evidence type="ECO:0000313" key="7">
    <source>
        <dbReference type="EMBL" id="OGC43586.1"/>
    </source>
</evidence>
<keyword evidence="4 6" id="KW-0687">Ribonucleoprotein</keyword>
<keyword evidence="3 6" id="KW-0689">Ribosomal protein</keyword>
<keyword evidence="2 6" id="KW-0694">RNA-binding</keyword>
<evidence type="ECO:0000256" key="6">
    <source>
        <dbReference type="HAMAP-Rule" id="MF_00500"/>
    </source>
</evidence>
<dbReference type="SUPFAM" id="SSF46992">
    <property type="entry name" value="Ribosomal protein S20"/>
    <property type="match status" value="1"/>
</dbReference>
<dbReference type="GO" id="GO:0003735">
    <property type="term" value="F:structural constituent of ribosome"/>
    <property type="evidence" value="ECO:0007669"/>
    <property type="project" value="InterPro"/>
</dbReference>
<evidence type="ECO:0000256" key="4">
    <source>
        <dbReference type="ARBA" id="ARBA00023274"/>
    </source>
</evidence>
<reference evidence="7 8" key="1">
    <citation type="journal article" date="2016" name="Nat. Commun.">
        <title>Thousands of microbial genomes shed light on interconnected biogeochemical processes in an aquifer system.</title>
        <authorList>
            <person name="Anantharaman K."/>
            <person name="Brown C.T."/>
            <person name="Hug L.A."/>
            <person name="Sharon I."/>
            <person name="Castelle C.J."/>
            <person name="Probst A.J."/>
            <person name="Thomas B.C."/>
            <person name="Singh A."/>
            <person name="Wilkins M.J."/>
            <person name="Karaoz U."/>
            <person name="Brodie E.L."/>
            <person name="Williams K.H."/>
            <person name="Hubbard S.S."/>
            <person name="Banfield J.F."/>
        </authorList>
    </citation>
    <scope>NUCLEOTIDE SEQUENCE [LARGE SCALE GENOMIC DNA]</scope>
</reference>
<dbReference type="Gene3D" id="1.20.58.110">
    <property type="entry name" value="Ribosomal protein S20"/>
    <property type="match status" value="1"/>
</dbReference>
<dbReference type="GO" id="GO:0006412">
    <property type="term" value="P:translation"/>
    <property type="evidence" value="ECO:0007669"/>
    <property type="project" value="UniProtKB-UniRule"/>
</dbReference>
<dbReference type="Pfam" id="PF01649">
    <property type="entry name" value="Ribosomal_S20p"/>
    <property type="match status" value="1"/>
</dbReference>
<protein>
    <recommendedName>
        <fullName evidence="5 6">Small ribosomal subunit protein bS20</fullName>
    </recommendedName>
</protein>
<gene>
    <name evidence="6" type="primary">rpsT</name>
    <name evidence="7" type="ORF">A2Y85_05595</name>
</gene>
<dbReference type="InterPro" id="IPR002583">
    <property type="entry name" value="Ribosomal_bS20"/>
</dbReference>
<organism evidence="7 8">
    <name type="scientific">candidate division WOR-3 bacterium RBG_13_43_14</name>
    <dbReference type="NCBI Taxonomy" id="1802590"/>
    <lineage>
        <taxon>Bacteria</taxon>
        <taxon>Bacteria division WOR-3</taxon>
    </lineage>
</organism>
<comment type="function">
    <text evidence="6">Binds directly to 16S ribosomal RNA.</text>
</comment>
<dbReference type="Proteomes" id="UP000177025">
    <property type="component" value="Unassembled WGS sequence"/>
</dbReference>
<evidence type="ECO:0000256" key="5">
    <source>
        <dbReference type="ARBA" id="ARBA00035136"/>
    </source>
</evidence>
<name>A0A1F4UF82_UNCW3</name>
<dbReference type="GO" id="GO:0005840">
    <property type="term" value="C:ribosome"/>
    <property type="evidence" value="ECO:0007669"/>
    <property type="project" value="UniProtKB-KW"/>
</dbReference>
<keyword evidence="1 6" id="KW-0699">rRNA-binding</keyword>
<sequence length="84" mass="9778">MKRSRSVLKNIRKNAKRRKANTIHKKQLKAAIKKLTKLKTKQAAAKEYKKVQSLIDKTVQDGIIRKNKAARYKSGLIKRINKKH</sequence>
<evidence type="ECO:0000256" key="2">
    <source>
        <dbReference type="ARBA" id="ARBA00022884"/>
    </source>
</evidence>
<proteinExistence type="inferred from homology"/>
<accession>A0A1F4UF82</accession>
<dbReference type="GO" id="GO:1990904">
    <property type="term" value="C:ribonucleoprotein complex"/>
    <property type="evidence" value="ECO:0007669"/>
    <property type="project" value="UniProtKB-KW"/>
</dbReference>
<dbReference type="EMBL" id="MEUM01000015">
    <property type="protein sequence ID" value="OGC43586.1"/>
    <property type="molecule type" value="Genomic_DNA"/>
</dbReference>
<comment type="similarity">
    <text evidence="6">Belongs to the bacterial ribosomal protein bS20 family.</text>
</comment>
<evidence type="ECO:0000256" key="1">
    <source>
        <dbReference type="ARBA" id="ARBA00022730"/>
    </source>
</evidence>
<dbReference type="NCBIfam" id="TIGR00029">
    <property type="entry name" value="S20"/>
    <property type="match status" value="1"/>
</dbReference>
<evidence type="ECO:0000313" key="8">
    <source>
        <dbReference type="Proteomes" id="UP000177025"/>
    </source>
</evidence>
<dbReference type="HAMAP" id="MF_00500">
    <property type="entry name" value="Ribosomal_bS20"/>
    <property type="match status" value="1"/>
</dbReference>
<evidence type="ECO:0000256" key="3">
    <source>
        <dbReference type="ARBA" id="ARBA00022980"/>
    </source>
</evidence>
<dbReference type="GO" id="GO:0019843">
    <property type="term" value="F:rRNA binding"/>
    <property type="evidence" value="ECO:0007669"/>
    <property type="project" value="UniProtKB-UniRule"/>
</dbReference>